<evidence type="ECO:0000256" key="4">
    <source>
        <dbReference type="SAM" id="MobiDB-lite"/>
    </source>
</evidence>
<feature type="compositionally biased region" description="Polar residues" evidence="4">
    <location>
        <begin position="569"/>
        <end position="584"/>
    </location>
</feature>
<accession>K1QWG9</accession>
<protein>
    <submittedName>
        <fullName evidence="5">Forkhead box protein H1</fullName>
    </submittedName>
</protein>
<dbReference type="HOGENOM" id="CLU_300397_0_0_1"/>
<feature type="region of interest" description="Disordered" evidence="4">
    <location>
        <begin position="396"/>
        <end position="524"/>
    </location>
</feature>
<dbReference type="InterPro" id="IPR052327">
    <property type="entry name" value="Activin_resp_transcr_regulator"/>
</dbReference>
<dbReference type="InterPro" id="IPR036390">
    <property type="entry name" value="WH_DNA-bd_sf"/>
</dbReference>
<evidence type="ECO:0000256" key="2">
    <source>
        <dbReference type="PROSITE-ProRule" id="PRU00089"/>
    </source>
</evidence>
<dbReference type="InterPro" id="IPR001766">
    <property type="entry name" value="Fork_head_dom"/>
</dbReference>
<reference evidence="5" key="1">
    <citation type="journal article" date="2012" name="Nature">
        <title>The oyster genome reveals stress adaptation and complexity of shell formation.</title>
        <authorList>
            <person name="Zhang G."/>
            <person name="Fang X."/>
            <person name="Guo X."/>
            <person name="Li L."/>
            <person name="Luo R."/>
            <person name="Xu F."/>
            <person name="Yang P."/>
            <person name="Zhang L."/>
            <person name="Wang X."/>
            <person name="Qi H."/>
            <person name="Xiong Z."/>
            <person name="Que H."/>
            <person name="Xie Y."/>
            <person name="Holland P.W."/>
            <person name="Paps J."/>
            <person name="Zhu Y."/>
            <person name="Wu F."/>
            <person name="Chen Y."/>
            <person name="Wang J."/>
            <person name="Peng C."/>
            <person name="Meng J."/>
            <person name="Yang L."/>
            <person name="Liu J."/>
            <person name="Wen B."/>
            <person name="Zhang N."/>
            <person name="Huang Z."/>
            <person name="Zhu Q."/>
            <person name="Feng Y."/>
            <person name="Mount A."/>
            <person name="Hedgecock D."/>
            <person name="Xu Z."/>
            <person name="Liu Y."/>
            <person name="Domazet-Loso T."/>
            <person name="Du Y."/>
            <person name="Sun X."/>
            <person name="Zhang S."/>
            <person name="Liu B."/>
            <person name="Cheng P."/>
            <person name="Jiang X."/>
            <person name="Li J."/>
            <person name="Fan D."/>
            <person name="Wang W."/>
            <person name="Fu W."/>
            <person name="Wang T."/>
            <person name="Wang B."/>
            <person name="Zhang J."/>
            <person name="Peng Z."/>
            <person name="Li Y."/>
            <person name="Li N."/>
            <person name="Wang J."/>
            <person name="Chen M."/>
            <person name="He Y."/>
            <person name="Tan F."/>
            <person name="Song X."/>
            <person name="Zheng Q."/>
            <person name="Huang R."/>
            <person name="Yang H."/>
            <person name="Du X."/>
            <person name="Chen L."/>
            <person name="Yang M."/>
            <person name="Gaffney P.M."/>
            <person name="Wang S."/>
            <person name="Luo L."/>
            <person name="She Z."/>
            <person name="Ming Y."/>
            <person name="Huang W."/>
            <person name="Zhang S."/>
            <person name="Huang B."/>
            <person name="Zhang Y."/>
            <person name="Qu T."/>
            <person name="Ni P."/>
            <person name="Miao G."/>
            <person name="Wang J."/>
            <person name="Wang Q."/>
            <person name="Steinberg C.E."/>
            <person name="Wang H."/>
            <person name="Li N."/>
            <person name="Qian L."/>
            <person name="Zhang G."/>
            <person name="Li Y."/>
            <person name="Yang H."/>
            <person name="Liu X."/>
            <person name="Wang J."/>
            <person name="Yin Y."/>
            <person name="Wang J."/>
        </authorList>
    </citation>
    <scope>NUCLEOTIDE SEQUENCE [LARGE SCALE GENOMIC DNA]</scope>
    <source>
        <strain evidence="5">05x7-T-G4-1.051#20</strain>
    </source>
</reference>
<dbReference type="SMART" id="SM00339">
    <property type="entry name" value="FH"/>
    <property type="match status" value="1"/>
</dbReference>
<comment type="subcellular location">
    <subcellularLocation>
        <location evidence="2">Nucleus</location>
    </subcellularLocation>
</comment>
<organism evidence="5">
    <name type="scientific">Magallana gigas</name>
    <name type="common">Pacific oyster</name>
    <name type="synonym">Crassostrea gigas</name>
    <dbReference type="NCBI Taxonomy" id="29159"/>
    <lineage>
        <taxon>Eukaryota</taxon>
        <taxon>Metazoa</taxon>
        <taxon>Spiralia</taxon>
        <taxon>Lophotrochozoa</taxon>
        <taxon>Mollusca</taxon>
        <taxon>Bivalvia</taxon>
        <taxon>Autobranchia</taxon>
        <taxon>Pteriomorphia</taxon>
        <taxon>Ostreida</taxon>
        <taxon>Ostreoidea</taxon>
        <taxon>Ostreidae</taxon>
        <taxon>Magallana</taxon>
    </lineage>
</organism>
<evidence type="ECO:0000256" key="1">
    <source>
        <dbReference type="ARBA" id="ARBA00023125"/>
    </source>
</evidence>
<gene>
    <name evidence="5" type="ORF">CGI_10006670</name>
</gene>
<dbReference type="Gene3D" id="1.10.10.10">
    <property type="entry name" value="Winged helix-like DNA-binding domain superfamily/Winged helix DNA-binding domain"/>
    <property type="match status" value="1"/>
</dbReference>
<proteinExistence type="predicted"/>
<dbReference type="PROSITE" id="PS50039">
    <property type="entry name" value="FORK_HEAD_3"/>
    <property type="match status" value="1"/>
</dbReference>
<name>K1QWG9_MAGGI</name>
<dbReference type="GO" id="GO:0005634">
    <property type="term" value="C:nucleus"/>
    <property type="evidence" value="ECO:0007669"/>
    <property type="project" value="UniProtKB-SubCell"/>
</dbReference>
<keyword evidence="3" id="KW-0175">Coiled coil</keyword>
<feature type="region of interest" description="Disordered" evidence="4">
    <location>
        <begin position="1"/>
        <end position="31"/>
    </location>
</feature>
<dbReference type="PANTHER" id="PTHR47316">
    <property type="entry name" value="FORKHEAD BOX PROTEIN H1"/>
    <property type="match status" value="1"/>
</dbReference>
<dbReference type="AlphaFoldDB" id="K1QWG9"/>
<dbReference type="PANTHER" id="PTHR47316:SF1">
    <property type="entry name" value="FORKHEAD BOX PROTEIN H1"/>
    <property type="match status" value="1"/>
</dbReference>
<feature type="compositionally biased region" description="Basic and acidic residues" evidence="4">
    <location>
        <begin position="507"/>
        <end position="517"/>
    </location>
</feature>
<sequence>MFDSYKTPQNSSNKGLVSLMKPASSMPGVHERPKFQQQFQSNRHKAKENEERELLQTISQSIRDCSEEVQNVVKVLPEHLGDHMQIFGDSLTKIINNNSRKQIHEMKGIIEEKQARIIELQRQLEHQQKVGSDHSVEKVTEVLHRNQESVDRQLQKLTESSHIITENQQRILQGQDHQQRAGHQLHNELQRRLESFPSQVTENRFAEEIRCIRRDLEIQKREAFEFFQDSLSKCNDEQRRDMAKQFENELHRSTNTICNTSNSVANIQREYLQNTLKQQQEELKEYIRSQLMKSRVDKSKDDVLQPVAQKHTDNSQIYRAQCSRSRSDTHLENGKSAVGCVVYHQQNSEQNYRDTQEQNYSLTESKRSESGGKLKAVQQNFMSPKENRYPEQAKTFFQRPNPSPVATVLPQPQGLVQPRIGRTVQRDTRASDEEQLTSRHPGRKSREKTNIPTRRSQRLASSTQESQNSSQDDYVYASQTHEKTQTQSPYSSDESQNHIAPSYAKKPRYDSQSREDVPSLSKTFTHSSMYQTAVNPVYEYRSSTKSNVKPPSENFGEENADVFQFSDENSNSLARRQKGTSSSLNRRHVSQVDNDIEEHLDSSPSVSITKIMIKRKSRKDSPASSVFSNFRTYARSQSGQTYAADPQYEQSENGWKVNRGDVLMQRQASYKRKLMQIMSSREATLPPYTMSSMVIYAIQCSPQKALTLSEICMSLEAMFHVYCGNDQAWYNKVRNVLSKNNHFVKMRHPNNSRKCLWTVDLSLVPLSSFRKQTTRKESHSTWPNLLHHYLGVPEIELRNVVSSSVTSGSESPSVASSQLSFGIDRILSMSPRTTRTPKTHTADDSVFHEDTCSGCDSFCSVFDSTYDDSDSVHSICYSSMERFRGCSDVSSSKDIQEFGHSTRIFSDSSFVSLDAPCSPIEPELSQEDIFAGVEELQSLLEPDDVIDFAPSDDSVNISPADSYSLSALDTIADFVISTQCPGDFFMEFEPYLRDLSD</sequence>
<feature type="DNA-binding region" description="Fork-head" evidence="2">
    <location>
        <begin position="685"/>
        <end position="779"/>
    </location>
</feature>
<evidence type="ECO:0000256" key="3">
    <source>
        <dbReference type="SAM" id="Coils"/>
    </source>
</evidence>
<feature type="compositionally biased region" description="Polar residues" evidence="4">
    <location>
        <begin position="1"/>
        <end position="15"/>
    </location>
</feature>
<dbReference type="EMBL" id="JH817770">
    <property type="protein sequence ID" value="EKC35509.1"/>
    <property type="molecule type" value="Genomic_DNA"/>
</dbReference>
<dbReference type="Pfam" id="PF00250">
    <property type="entry name" value="Forkhead"/>
    <property type="match status" value="1"/>
</dbReference>
<feature type="compositionally biased region" description="Polar residues" evidence="4">
    <location>
        <begin position="485"/>
        <end position="499"/>
    </location>
</feature>
<dbReference type="InterPro" id="IPR036388">
    <property type="entry name" value="WH-like_DNA-bd_sf"/>
</dbReference>
<feature type="coiled-coil region" evidence="3">
    <location>
        <begin position="103"/>
        <end position="130"/>
    </location>
</feature>
<dbReference type="InParanoid" id="K1QWG9"/>
<dbReference type="GO" id="GO:0043565">
    <property type="term" value="F:sequence-specific DNA binding"/>
    <property type="evidence" value="ECO:0007669"/>
    <property type="project" value="InterPro"/>
</dbReference>
<keyword evidence="1 2" id="KW-0238">DNA-binding</keyword>
<keyword evidence="2" id="KW-0539">Nucleus</keyword>
<feature type="region of interest" description="Disordered" evidence="4">
    <location>
        <begin position="569"/>
        <end position="590"/>
    </location>
</feature>
<dbReference type="GO" id="GO:0003700">
    <property type="term" value="F:DNA-binding transcription factor activity"/>
    <property type="evidence" value="ECO:0007669"/>
    <property type="project" value="InterPro"/>
</dbReference>
<evidence type="ECO:0000313" key="5">
    <source>
        <dbReference type="EMBL" id="EKC35509.1"/>
    </source>
</evidence>
<dbReference type="SUPFAM" id="SSF46785">
    <property type="entry name" value="Winged helix' DNA-binding domain"/>
    <property type="match status" value="1"/>
</dbReference>
<feature type="compositionally biased region" description="Polar residues" evidence="4">
    <location>
        <begin position="450"/>
        <end position="472"/>
    </location>
</feature>